<reference evidence="3" key="2">
    <citation type="journal article" date="2019" name="IMA Fungus">
        <title>Genome sequencing and comparison of five Tilletia species to identify candidate genes for the detection of regulated species infecting wheat.</title>
        <authorList>
            <person name="Nguyen H.D.T."/>
            <person name="Sultana T."/>
            <person name="Kesanakurti P."/>
            <person name="Hambleton S."/>
        </authorList>
    </citation>
    <scope>NUCLEOTIDE SEQUENCE</scope>
    <source>
        <strain evidence="3">DAOMC 238032</strain>
    </source>
</reference>
<evidence type="ECO:0000259" key="1">
    <source>
        <dbReference type="Pfam" id="PF12550"/>
    </source>
</evidence>
<evidence type="ECO:0000313" key="4">
    <source>
        <dbReference type="Proteomes" id="UP000077671"/>
    </source>
</evidence>
<dbReference type="PANTHER" id="PTHR37784">
    <property type="entry name" value="PROTEIN MSN1"/>
    <property type="match status" value="1"/>
</dbReference>
<dbReference type="InterPro" id="IPR052146">
    <property type="entry name" value="HOT1"/>
</dbReference>
<dbReference type="InterPro" id="IPR038279">
    <property type="entry name" value="Ndc10_dom2_sf"/>
</dbReference>
<organism evidence="3 4">
    <name type="scientific">Tilletia caries</name>
    <name type="common">wheat bunt fungus</name>
    <dbReference type="NCBI Taxonomy" id="13290"/>
    <lineage>
        <taxon>Eukaryota</taxon>
        <taxon>Fungi</taxon>
        <taxon>Dikarya</taxon>
        <taxon>Basidiomycota</taxon>
        <taxon>Ustilaginomycotina</taxon>
        <taxon>Exobasidiomycetes</taxon>
        <taxon>Tilletiales</taxon>
        <taxon>Tilletiaceae</taxon>
        <taxon>Tilletia</taxon>
    </lineage>
</organism>
<feature type="domain" description="Transcription activator GCR1-like" evidence="1">
    <location>
        <begin position="398"/>
        <end position="477"/>
    </location>
</feature>
<name>A0A8T8SIG8_9BASI</name>
<evidence type="ECO:0000313" key="3">
    <source>
        <dbReference type="EMBL" id="KAE8240836.1"/>
    </source>
</evidence>
<dbReference type="EMBL" id="LWDD02002422">
    <property type="protein sequence ID" value="KAE8240836.1"/>
    <property type="molecule type" value="Genomic_DNA"/>
</dbReference>
<sequence>MRQAQLADLFVLPLPNEGAQDASAVVLIMDNGKTNAYGRIDYGGCMRAKNASECPHNALAFSLFQRFHIDNEPFPTFQRRENWYHFHLLVHEERTVAMQYNNHYHIMKRILGSLDIHTSKKTHLNRGGAARHAEDSGASEGEIRRAGRWNVQQMQGCYLTGLPRKAMRALAGFPTKPGAYHLPRATINPPPALLNKIWPDVEGALLGIEQGRLEKDLAAQGFLRLLVYLRTVLVQDAVVMRKQFPQHPIFQHTIFADPLFIDYAKNLEVALDKNERPLSVSVQEILPEVHRYLLDMQRDQQAAHLVTQHTNSTILQLAGLVQGAFTSILNEVDSLANREVKVTVHIEQHQQRTGSSPVAVAALAQSVAAPSSTSPAFALPLRGGAAAAAAEEETVPIFQQSRALTSIVHVWQEYEKGINHGPAVRDLEARWQHKWRTDTKSRKFFSQRNKIYAKVMRLAHDKRITEVQAAQALENARVALKRSVDWCQKNADTLFTATISCLR</sequence>
<dbReference type="PANTHER" id="PTHR37784:SF2">
    <property type="entry name" value="HIGH-OSMOLARITY-INDUCED TRANSCRIPTION PROTEIN 1"/>
    <property type="match status" value="1"/>
</dbReference>
<evidence type="ECO:0000259" key="2">
    <source>
        <dbReference type="Pfam" id="PF16787"/>
    </source>
</evidence>
<feature type="domain" description="Ndc10" evidence="2">
    <location>
        <begin position="3"/>
        <end position="259"/>
    </location>
</feature>
<accession>A0A8T8SIG8</accession>
<dbReference type="InterPro" id="IPR031872">
    <property type="entry name" value="NDC10_II"/>
</dbReference>
<protein>
    <recommendedName>
        <fullName evidence="5">Ndc10 domain-containing protein</fullName>
    </recommendedName>
</protein>
<dbReference type="GO" id="GO:0060963">
    <property type="term" value="P:positive regulation of ribosomal protein gene transcription by RNA polymerase II"/>
    <property type="evidence" value="ECO:0007669"/>
    <property type="project" value="TreeGrafter"/>
</dbReference>
<comment type="caution">
    <text evidence="3">The sequence shown here is derived from an EMBL/GenBank/DDBJ whole genome shotgun (WGS) entry which is preliminary data.</text>
</comment>
<evidence type="ECO:0008006" key="5">
    <source>
        <dbReference type="Google" id="ProtNLM"/>
    </source>
</evidence>
<gene>
    <name evidence="3" type="ORF">A4X03_0g8311</name>
</gene>
<dbReference type="InterPro" id="IPR022210">
    <property type="entry name" value="TF_GCR1-like"/>
</dbReference>
<proteinExistence type="predicted"/>
<dbReference type="GO" id="GO:0000978">
    <property type="term" value="F:RNA polymerase II cis-regulatory region sequence-specific DNA binding"/>
    <property type="evidence" value="ECO:0007669"/>
    <property type="project" value="TreeGrafter"/>
</dbReference>
<dbReference type="Pfam" id="PF16787">
    <property type="entry name" value="NDC10_II"/>
    <property type="match status" value="1"/>
</dbReference>
<dbReference type="AlphaFoldDB" id="A0A8T8SIG8"/>
<dbReference type="GO" id="GO:0000981">
    <property type="term" value="F:DNA-binding transcription factor activity, RNA polymerase II-specific"/>
    <property type="evidence" value="ECO:0007669"/>
    <property type="project" value="TreeGrafter"/>
</dbReference>
<dbReference type="Proteomes" id="UP000077671">
    <property type="component" value="Unassembled WGS sequence"/>
</dbReference>
<dbReference type="Pfam" id="PF12550">
    <property type="entry name" value="GCR1_C"/>
    <property type="match status" value="1"/>
</dbReference>
<dbReference type="Gene3D" id="1.10.443.20">
    <property type="entry name" value="Centromere DNA-binding protein complex CBF3 subunit, domain 2"/>
    <property type="match status" value="1"/>
</dbReference>
<reference evidence="3" key="1">
    <citation type="submission" date="2016-04" db="EMBL/GenBank/DDBJ databases">
        <authorList>
            <person name="Nguyen H.D."/>
            <person name="Kesanakurti P."/>
            <person name="Cullis J."/>
            <person name="Levesque C.A."/>
            <person name="Hambleton S."/>
        </authorList>
    </citation>
    <scope>NUCLEOTIDE SEQUENCE</scope>
    <source>
        <strain evidence="3">DAOMC 238032</strain>
    </source>
</reference>